<evidence type="ECO:0000256" key="1">
    <source>
        <dbReference type="SAM" id="MobiDB-lite"/>
    </source>
</evidence>
<protein>
    <submittedName>
        <fullName evidence="2">Uncharacterized protein</fullName>
    </submittedName>
</protein>
<evidence type="ECO:0000313" key="3">
    <source>
        <dbReference type="Proteomes" id="UP000663866"/>
    </source>
</evidence>
<sequence length="45" mass="5137">LLSKSDENIFQSMINTNKPTDYPVHPQQESSTSAMSDVELETIFY</sequence>
<organism evidence="2 3">
    <name type="scientific">Rotaria magnacalcarata</name>
    <dbReference type="NCBI Taxonomy" id="392030"/>
    <lineage>
        <taxon>Eukaryota</taxon>
        <taxon>Metazoa</taxon>
        <taxon>Spiralia</taxon>
        <taxon>Gnathifera</taxon>
        <taxon>Rotifera</taxon>
        <taxon>Eurotatoria</taxon>
        <taxon>Bdelloidea</taxon>
        <taxon>Philodinida</taxon>
        <taxon>Philodinidae</taxon>
        <taxon>Rotaria</taxon>
    </lineage>
</organism>
<accession>A0A821I6Y3</accession>
<proteinExistence type="predicted"/>
<feature type="region of interest" description="Disordered" evidence="1">
    <location>
        <begin position="15"/>
        <end position="36"/>
    </location>
</feature>
<evidence type="ECO:0000313" key="2">
    <source>
        <dbReference type="EMBL" id="CAF4695096.1"/>
    </source>
</evidence>
<name>A0A821I6Y3_9BILA</name>
<comment type="caution">
    <text evidence="2">The sequence shown here is derived from an EMBL/GenBank/DDBJ whole genome shotgun (WGS) entry which is preliminary data.</text>
</comment>
<feature type="non-terminal residue" evidence="2">
    <location>
        <position position="1"/>
    </location>
</feature>
<gene>
    <name evidence="2" type="ORF">OVN521_LOCUS48200</name>
</gene>
<dbReference type="AlphaFoldDB" id="A0A821I6Y3"/>
<dbReference type="EMBL" id="CAJOBG010098999">
    <property type="protein sequence ID" value="CAF4695096.1"/>
    <property type="molecule type" value="Genomic_DNA"/>
</dbReference>
<dbReference type="Proteomes" id="UP000663866">
    <property type="component" value="Unassembled WGS sequence"/>
</dbReference>
<keyword evidence="3" id="KW-1185">Reference proteome</keyword>
<reference evidence="2" key="1">
    <citation type="submission" date="2021-02" db="EMBL/GenBank/DDBJ databases">
        <authorList>
            <person name="Nowell W R."/>
        </authorList>
    </citation>
    <scope>NUCLEOTIDE SEQUENCE</scope>
</reference>